<evidence type="ECO:0008006" key="4">
    <source>
        <dbReference type="Google" id="ProtNLM"/>
    </source>
</evidence>
<accession>A0A1W1UP08</accession>
<feature type="chain" id="PRO_5013094152" description="EfeO-type cupredoxin-like domain-containing protein" evidence="1">
    <location>
        <begin position="24"/>
        <end position="131"/>
    </location>
</feature>
<evidence type="ECO:0000313" key="3">
    <source>
        <dbReference type="Proteomes" id="UP000192582"/>
    </source>
</evidence>
<sequence length="131" mass="13774">MKAGLGAGLLGMGLLAGMVGAQANSTSAQSGAAQVQTVQVKLKEWTLGMQTVNIKGTAARFEVENDGQYPHAFKLEGKLGNQNFEIATPVLRAGEKSVLLVKLPAGTYEADCPVGDHEERGMKNTVVFGKK</sequence>
<reference evidence="2 3" key="1">
    <citation type="submission" date="2017-04" db="EMBL/GenBank/DDBJ databases">
        <authorList>
            <person name="Afonso C.L."/>
            <person name="Miller P.J."/>
            <person name="Scott M.A."/>
            <person name="Spackman E."/>
            <person name="Goraichik I."/>
            <person name="Dimitrov K.M."/>
            <person name="Suarez D.L."/>
            <person name="Swayne D.E."/>
        </authorList>
    </citation>
    <scope>NUCLEOTIDE SEQUENCE [LARGE SCALE GENOMIC DNA]</scope>
    <source>
        <strain evidence="2 3">KR-140</strain>
    </source>
</reference>
<dbReference type="SUPFAM" id="SSF49503">
    <property type="entry name" value="Cupredoxins"/>
    <property type="match status" value="1"/>
</dbReference>
<proteinExistence type="predicted"/>
<dbReference type="STRING" id="695939.SAMN00790413_04168"/>
<dbReference type="RefSeq" id="WP_245808176.1">
    <property type="nucleotide sequence ID" value="NZ_FWWU01000006.1"/>
</dbReference>
<evidence type="ECO:0000256" key="1">
    <source>
        <dbReference type="SAM" id="SignalP"/>
    </source>
</evidence>
<feature type="signal peptide" evidence="1">
    <location>
        <begin position="1"/>
        <end position="23"/>
    </location>
</feature>
<dbReference type="Proteomes" id="UP000192582">
    <property type="component" value="Unassembled WGS sequence"/>
</dbReference>
<dbReference type="EMBL" id="FWWU01000006">
    <property type="protein sequence ID" value="SMB82855.1"/>
    <property type="molecule type" value="Genomic_DNA"/>
</dbReference>
<protein>
    <recommendedName>
        <fullName evidence="4">EfeO-type cupredoxin-like domain-containing protein</fullName>
    </recommendedName>
</protein>
<gene>
    <name evidence="2" type="ORF">SAMN00790413_04168</name>
</gene>
<dbReference type="AlphaFoldDB" id="A0A1W1UP08"/>
<keyword evidence="1" id="KW-0732">Signal</keyword>
<dbReference type="Gene3D" id="2.60.40.420">
    <property type="entry name" value="Cupredoxins - blue copper proteins"/>
    <property type="match status" value="1"/>
</dbReference>
<evidence type="ECO:0000313" key="2">
    <source>
        <dbReference type="EMBL" id="SMB82855.1"/>
    </source>
</evidence>
<organism evidence="2 3">
    <name type="scientific">Deinococcus hopiensis KR-140</name>
    <dbReference type="NCBI Taxonomy" id="695939"/>
    <lineage>
        <taxon>Bacteria</taxon>
        <taxon>Thermotogati</taxon>
        <taxon>Deinococcota</taxon>
        <taxon>Deinococci</taxon>
        <taxon>Deinococcales</taxon>
        <taxon>Deinococcaceae</taxon>
        <taxon>Deinococcus</taxon>
    </lineage>
</organism>
<dbReference type="InterPro" id="IPR008972">
    <property type="entry name" value="Cupredoxin"/>
</dbReference>
<name>A0A1W1UP08_9DEIO</name>
<keyword evidence="3" id="KW-1185">Reference proteome</keyword>